<organism evidence="1 2">
    <name type="scientific">Pristionchus fissidentatus</name>
    <dbReference type="NCBI Taxonomy" id="1538716"/>
    <lineage>
        <taxon>Eukaryota</taxon>
        <taxon>Metazoa</taxon>
        <taxon>Ecdysozoa</taxon>
        <taxon>Nematoda</taxon>
        <taxon>Chromadorea</taxon>
        <taxon>Rhabditida</taxon>
        <taxon>Rhabditina</taxon>
        <taxon>Diplogasteromorpha</taxon>
        <taxon>Diplogasteroidea</taxon>
        <taxon>Neodiplogasteridae</taxon>
        <taxon>Pristionchus</taxon>
    </lineage>
</organism>
<evidence type="ECO:0000313" key="2">
    <source>
        <dbReference type="Proteomes" id="UP001432322"/>
    </source>
</evidence>
<evidence type="ECO:0000313" key="1">
    <source>
        <dbReference type="EMBL" id="GMT09656.1"/>
    </source>
</evidence>
<feature type="non-terminal residue" evidence="1">
    <location>
        <position position="1"/>
    </location>
</feature>
<gene>
    <name evidence="1" type="ORF">PFISCL1PPCAC_953</name>
</gene>
<name>A0AAV5UR73_9BILA</name>
<sequence>SISTLTRLLSEGKLDFSQARPFDGTIEELREKVVEILRLFHVEYNIVEKFVDAILMLNSYGNCTSENRSRLSAYEPSLSNHSNIVKIFINRSSSE</sequence>
<comment type="caution">
    <text evidence="1">The sequence shown here is derived from an EMBL/GenBank/DDBJ whole genome shotgun (WGS) entry which is preliminary data.</text>
</comment>
<feature type="non-terminal residue" evidence="1">
    <location>
        <position position="95"/>
    </location>
</feature>
<proteinExistence type="predicted"/>
<dbReference type="Proteomes" id="UP001432322">
    <property type="component" value="Unassembled WGS sequence"/>
</dbReference>
<dbReference type="AlphaFoldDB" id="A0AAV5UR73"/>
<dbReference type="EMBL" id="BTSY01000001">
    <property type="protein sequence ID" value="GMT09656.1"/>
    <property type="molecule type" value="Genomic_DNA"/>
</dbReference>
<protein>
    <submittedName>
        <fullName evidence="1">Uncharacterized protein</fullName>
    </submittedName>
</protein>
<accession>A0AAV5UR73</accession>
<keyword evidence="2" id="KW-1185">Reference proteome</keyword>
<reference evidence="1" key="1">
    <citation type="submission" date="2023-10" db="EMBL/GenBank/DDBJ databases">
        <title>Genome assembly of Pristionchus species.</title>
        <authorList>
            <person name="Yoshida K."/>
            <person name="Sommer R.J."/>
        </authorList>
    </citation>
    <scope>NUCLEOTIDE SEQUENCE</scope>
    <source>
        <strain evidence="1">RS5133</strain>
    </source>
</reference>